<feature type="domain" description="Inositolphosphotransferase Aur1/Ipt1" evidence="2">
    <location>
        <begin position="16"/>
        <end position="81"/>
    </location>
</feature>
<dbReference type="Pfam" id="PF14378">
    <property type="entry name" value="PAP2_3"/>
    <property type="match status" value="1"/>
</dbReference>
<evidence type="ECO:0000256" key="1">
    <source>
        <dbReference type="SAM" id="Phobius"/>
    </source>
</evidence>
<name>A0ABP3Q8P4_9PROT</name>
<sequence length="103" mass="10571">MRAAPAGAVLALNQLAGIVSFPSFHTTLALLFTYAHHGIRLTLPAFAALSGVMLFSVPSKGGHHLADMPGGAAVAVAAVVLVRVVRRLRRTRSALGPGPPSPV</sequence>
<comment type="caution">
    <text evidence="3">The sequence shown here is derived from an EMBL/GenBank/DDBJ whole genome shotgun (WGS) entry which is preliminary data.</text>
</comment>
<gene>
    <name evidence="3" type="ORF">GCM10009416_25140</name>
</gene>
<keyword evidence="1" id="KW-1133">Transmembrane helix</keyword>
<feature type="transmembrane region" description="Helical" evidence="1">
    <location>
        <begin position="41"/>
        <end position="59"/>
    </location>
</feature>
<feature type="transmembrane region" description="Helical" evidence="1">
    <location>
        <begin position="65"/>
        <end position="85"/>
    </location>
</feature>
<evidence type="ECO:0000259" key="2">
    <source>
        <dbReference type="Pfam" id="PF14378"/>
    </source>
</evidence>
<evidence type="ECO:0000313" key="3">
    <source>
        <dbReference type="EMBL" id="GAA0585799.1"/>
    </source>
</evidence>
<protein>
    <recommendedName>
        <fullName evidence="2">Inositolphosphotransferase Aur1/Ipt1 domain-containing protein</fullName>
    </recommendedName>
</protein>
<keyword evidence="1" id="KW-0472">Membrane</keyword>
<dbReference type="EMBL" id="BAAAFZ010000034">
    <property type="protein sequence ID" value="GAA0585799.1"/>
    <property type="molecule type" value="Genomic_DNA"/>
</dbReference>
<dbReference type="InterPro" id="IPR026841">
    <property type="entry name" value="Aur1/Ipt1"/>
</dbReference>
<keyword evidence="4" id="KW-1185">Reference proteome</keyword>
<evidence type="ECO:0000313" key="4">
    <source>
        <dbReference type="Proteomes" id="UP001501588"/>
    </source>
</evidence>
<proteinExistence type="predicted"/>
<feature type="transmembrane region" description="Helical" evidence="1">
    <location>
        <begin position="15"/>
        <end position="34"/>
    </location>
</feature>
<organism evidence="3 4">
    <name type="scientific">Craurococcus roseus</name>
    <dbReference type="NCBI Taxonomy" id="77585"/>
    <lineage>
        <taxon>Bacteria</taxon>
        <taxon>Pseudomonadati</taxon>
        <taxon>Pseudomonadota</taxon>
        <taxon>Alphaproteobacteria</taxon>
        <taxon>Acetobacterales</taxon>
        <taxon>Acetobacteraceae</taxon>
        <taxon>Craurococcus</taxon>
    </lineage>
</organism>
<accession>A0ABP3Q8P4</accession>
<reference evidence="4" key="1">
    <citation type="journal article" date="2019" name="Int. J. Syst. Evol. Microbiol.">
        <title>The Global Catalogue of Microorganisms (GCM) 10K type strain sequencing project: providing services to taxonomists for standard genome sequencing and annotation.</title>
        <authorList>
            <consortium name="The Broad Institute Genomics Platform"/>
            <consortium name="The Broad Institute Genome Sequencing Center for Infectious Disease"/>
            <person name="Wu L."/>
            <person name="Ma J."/>
        </authorList>
    </citation>
    <scope>NUCLEOTIDE SEQUENCE [LARGE SCALE GENOMIC DNA]</scope>
    <source>
        <strain evidence="4">JCM 9933</strain>
    </source>
</reference>
<dbReference type="Proteomes" id="UP001501588">
    <property type="component" value="Unassembled WGS sequence"/>
</dbReference>
<keyword evidence="1" id="KW-0812">Transmembrane</keyword>
<dbReference type="RefSeq" id="WP_408871550.1">
    <property type="nucleotide sequence ID" value="NZ_BAAAFZ010000034.1"/>
</dbReference>